<proteinExistence type="inferred from homology"/>
<evidence type="ECO:0000259" key="2">
    <source>
        <dbReference type="Pfam" id="PF05876"/>
    </source>
</evidence>
<dbReference type="InterPro" id="IPR046454">
    <property type="entry name" value="GpA_endonuclease"/>
</dbReference>
<protein>
    <submittedName>
        <fullName evidence="4">Terminase large subunit</fullName>
    </submittedName>
</protein>
<feature type="region of interest" description="Disordered" evidence="1">
    <location>
        <begin position="678"/>
        <end position="699"/>
    </location>
</feature>
<dbReference type="PANTHER" id="PTHR34413:SF2">
    <property type="entry name" value="PROPHAGE TAIL FIBER ASSEMBLY PROTEIN HOMOLOG TFAE-RELATED"/>
    <property type="match status" value="1"/>
</dbReference>
<dbReference type="GO" id="GO:0004519">
    <property type="term" value="F:endonuclease activity"/>
    <property type="evidence" value="ECO:0007669"/>
    <property type="project" value="InterPro"/>
</dbReference>
<sequence>MVFASASAIRRDVSELLKPPTRMPVAEAVEKYMRVPLGGGSSLPWDASLTPYIIEPMNCLSSRDYDAVVFVGPARTGKTVGLIDGWIVYSVVCEPADFLLIQMTEEKAREHSRKRLDRTFRVSKEVARRMSPRTNDNNVHDKTFKAGNYLKIGWPSVNIMSSSDYRFVALTDYDRWPDDIDGEGDGFSLASKRTTTFMSAGMTLVESSPGREISDSKWRKTSPHEAPPTTGILSLYNRGDRRRWYWPCPDCGGYFQPSMETMTGYRDNPDPVKASKAAHILCPHCGSRITADMKRELNGRGVWLRDGEQIDMEGNVTGMPRQSRIASFWMEGPAAAYQTWAQLIYKLLTAEQEYEATGSEETLKTVINTDWGLPYLPRASMEQRKSELLEQRAEPVPPRSVPDGVNFLAATVDVQAGRHRRFVVQVTGYGSRGERWIVDRYNITPSLRCDNNGESLRIDPAGYPEDWDVLLTDVFHKGWPLASDSSQRMRVMAMAVDSGGEDGVTDNAYKFWRRCRLDGLGKRIYLFKGDSIRRAKLITRTFPDNTGRTGRRAQASGDVPLWLLQTDALKDRVNNALWRDSPGPGYVHFPDWLGSWFYDELTYEERSSDGKWSKPGRGANEAFDLMVYAEALVILHGYEKIQWPDAPEWACRETWLEYVSDNAEQAVLPEPVSLPARKKKRKKVTPDEDNPWVTSGGWL</sequence>
<dbReference type="InterPro" id="IPR051220">
    <property type="entry name" value="TFA_Chaperone"/>
</dbReference>
<dbReference type="Proteomes" id="UP000250671">
    <property type="component" value="Unassembled WGS sequence"/>
</dbReference>
<dbReference type="GO" id="GO:0005524">
    <property type="term" value="F:ATP binding"/>
    <property type="evidence" value="ECO:0007669"/>
    <property type="project" value="InterPro"/>
</dbReference>
<dbReference type="AlphaFoldDB" id="A0A2X7GAN7"/>
<name>A0A2X7GAN7_ECOLX</name>
<gene>
    <name evidence="4" type="ORF">SAMEA3752557_05022</name>
</gene>
<accession>A0A2X7GAN7</accession>
<feature type="domain" description="Phage terminase large subunit GpA ATPase" evidence="2">
    <location>
        <begin position="44"/>
        <end position="303"/>
    </location>
</feature>
<evidence type="ECO:0000256" key="1">
    <source>
        <dbReference type="SAM" id="MobiDB-lite"/>
    </source>
</evidence>
<dbReference type="Pfam" id="PF20454">
    <property type="entry name" value="GpA_nuclease"/>
    <property type="match status" value="1"/>
</dbReference>
<dbReference type="HAMAP" id="MF_04144">
    <property type="entry name" value="TERL_LAMBDA"/>
    <property type="match status" value="1"/>
</dbReference>
<evidence type="ECO:0000259" key="3">
    <source>
        <dbReference type="Pfam" id="PF20454"/>
    </source>
</evidence>
<evidence type="ECO:0000313" key="5">
    <source>
        <dbReference type="Proteomes" id="UP000250671"/>
    </source>
</evidence>
<dbReference type="RefSeq" id="WP_112020254.1">
    <property type="nucleotide sequence ID" value="NZ_UCZA01000045.1"/>
</dbReference>
<feature type="region of interest" description="Disordered" evidence="1">
    <location>
        <begin position="206"/>
        <end position="226"/>
    </location>
</feature>
<dbReference type="PANTHER" id="PTHR34413">
    <property type="entry name" value="PROPHAGE TAIL FIBER ASSEMBLY PROTEIN HOMOLOG TFAE-RELATED-RELATED"/>
    <property type="match status" value="1"/>
</dbReference>
<dbReference type="EMBL" id="UCZA01000045">
    <property type="protein sequence ID" value="SQP88672.1"/>
    <property type="molecule type" value="Genomic_DNA"/>
</dbReference>
<dbReference type="InterPro" id="IPR046453">
    <property type="entry name" value="GpA_ATPase"/>
</dbReference>
<dbReference type="Pfam" id="PF05876">
    <property type="entry name" value="GpA_ATPase"/>
    <property type="match status" value="1"/>
</dbReference>
<reference evidence="4 5" key="1">
    <citation type="submission" date="2018-06" db="EMBL/GenBank/DDBJ databases">
        <authorList>
            <consortium name="Pathogen Informatics"/>
            <person name="Doyle S."/>
        </authorList>
    </citation>
    <scope>NUCLEOTIDE SEQUENCE [LARGE SCALE GENOMIC DNA]</scope>
    <source>
        <strain evidence="4 5">VREC0535</strain>
    </source>
</reference>
<organism evidence="4 5">
    <name type="scientific">Escherichia coli</name>
    <dbReference type="NCBI Taxonomy" id="562"/>
    <lineage>
        <taxon>Bacteria</taxon>
        <taxon>Pseudomonadati</taxon>
        <taxon>Pseudomonadota</taxon>
        <taxon>Gammaproteobacteria</taxon>
        <taxon>Enterobacterales</taxon>
        <taxon>Enterobacteriaceae</taxon>
        <taxon>Escherichia</taxon>
    </lineage>
</organism>
<dbReference type="GO" id="GO:0016887">
    <property type="term" value="F:ATP hydrolysis activity"/>
    <property type="evidence" value="ECO:0007669"/>
    <property type="project" value="InterPro"/>
</dbReference>
<feature type="domain" description="Terminase large subunit GpA endonuclease" evidence="3">
    <location>
        <begin position="325"/>
        <end position="643"/>
    </location>
</feature>
<dbReference type="InterPro" id="IPR008866">
    <property type="entry name" value="Phage_lambda_GpA-like"/>
</dbReference>
<evidence type="ECO:0000313" key="4">
    <source>
        <dbReference type="EMBL" id="SQP88672.1"/>
    </source>
</evidence>